<dbReference type="InterPro" id="IPR023772">
    <property type="entry name" value="DNA-bd_HTH_TetR-type_CS"/>
</dbReference>
<reference evidence="7" key="1">
    <citation type="submission" date="2024-06" db="EMBL/GenBank/DDBJ databases">
        <authorList>
            <person name="Fan A."/>
            <person name="Zhang F.Y."/>
            <person name="Zhang L."/>
        </authorList>
    </citation>
    <scope>NUCLEOTIDE SEQUENCE</scope>
    <source>
        <strain evidence="7">Y61</strain>
    </source>
</reference>
<protein>
    <submittedName>
        <fullName evidence="7">TetR family transcriptional regulator C-terminal domain-containing protein</fullName>
    </submittedName>
</protein>
<dbReference type="RefSeq" id="WP_129929373.1">
    <property type="nucleotide sequence ID" value="NZ_CP159510.1"/>
</dbReference>
<dbReference type="SUPFAM" id="SSF46689">
    <property type="entry name" value="Homeodomain-like"/>
    <property type="match status" value="1"/>
</dbReference>
<feature type="domain" description="HTH tetR-type" evidence="6">
    <location>
        <begin position="8"/>
        <end position="68"/>
    </location>
</feature>
<evidence type="ECO:0000259" key="6">
    <source>
        <dbReference type="PROSITE" id="PS50977"/>
    </source>
</evidence>
<dbReference type="InterPro" id="IPR036271">
    <property type="entry name" value="Tet_transcr_reg_TetR-rel_C_sf"/>
</dbReference>
<evidence type="ECO:0000256" key="4">
    <source>
        <dbReference type="ARBA" id="ARBA00023163"/>
    </source>
</evidence>
<keyword evidence="3 5" id="KW-0238">DNA-binding</keyword>
<dbReference type="InterPro" id="IPR001647">
    <property type="entry name" value="HTH_TetR"/>
</dbReference>
<dbReference type="AlphaFoldDB" id="A0AAU8IFM5"/>
<keyword evidence="2" id="KW-0805">Transcription regulation</keyword>
<evidence type="ECO:0000256" key="1">
    <source>
        <dbReference type="ARBA" id="ARBA00022491"/>
    </source>
</evidence>
<proteinExistence type="predicted"/>
<dbReference type="GO" id="GO:0003677">
    <property type="term" value="F:DNA binding"/>
    <property type="evidence" value="ECO:0007669"/>
    <property type="project" value="UniProtKB-UniRule"/>
</dbReference>
<organism evidence="7">
    <name type="scientific">Sporolactobacillus sp. Y61</name>
    <dbReference type="NCBI Taxonomy" id="3160863"/>
    <lineage>
        <taxon>Bacteria</taxon>
        <taxon>Bacillati</taxon>
        <taxon>Bacillota</taxon>
        <taxon>Bacilli</taxon>
        <taxon>Bacillales</taxon>
        <taxon>Sporolactobacillaceae</taxon>
        <taxon>Sporolactobacillus</taxon>
    </lineage>
</organism>
<gene>
    <name evidence="7" type="ORF">ABNN70_01945</name>
</gene>
<dbReference type="InterPro" id="IPR039538">
    <property type="entry name" value="BetI_C"/>
</dbReference>
<evidence type="ECO:0000256" key="3">
    <source>
        <dbReference type="ARBA" id="ARBA00023125"/>
    </source>
</evidence>
<dbReference type="Pfam" id="PF00440">
    <property type="entry name" value="TetR_N"/>
    <property type="match status" value="1"/>
</dbReference>
<evidence type="ECO:0000256" key="5">
    <source>
        <dbReference type="PROSITE-ProRule" id="PRU00335"/>
    </source>
</evidence>
<evidence type="ECO:0000256" key="2">
    <source>
        <dbReference type="ARBA" id="ARBA00023015"/>
    </source>
</evidence>
<keyword evidence="4" id="KW-0804">Transcription</keyword>
<dbReference type="InterPro" id="IPR009057">
    <property type="entry name" value="Homeodomain-like_sf"/>
</dbReference>
<dbReference type="EMBL" id="CP159510">
    <property type="protein sequence ID" value="XCJ17320.1"/>
    <property type="molecule type" value="Genomic_DNA"/>
</dbReference>
<sequence>MPKKVDHDQRKQKVAEACWRTIRNEGISGATVRKVSHEAGLSAGAMRHYFNSQEDLLLFSMKLVIDRIEGRFQKLTFSGTPVERSVQLLSQFLPLNKEQRLEMEVWYAFTAGVIHRPVFRSLCDEMDDKLRLACSIVIDRLSGSGLISRAINRRLETERLYALLDGLAVHGLLRPDRLTPETMVSLLRYHIAQLCGSAG</sequence>
<keyword evidence="1" id="KW-0678">Repressor</keyword>
<dbReference type="Gene3D" id="1.10.357.10">
    <property type="entry name" value="Tetracycline Repressor, domain 2"/>
    <property type="match status" value="1"/>
</dbReference>
<feature type="DNA-binding region" description="H-T-H motif" evidence="5">
    <location>
        <begin position="31"/>
        <end position="50"/>
    </location>
</feature>
<accession>A0AAU8IFM5</accession>
<dbReference type="Pfam" id="PF13977">
    <property type="entry name" value="TetR_C_6"/>
    <property type="match status" value="1"/>
</dbReference>
<dbReference type="SUPFAM" id="SSF48498">
    <property type="entry name" value="Tetracyclin repressor-like, C-terminal domain"/>
    <property type="match status" value="1"/>
</dbReference>
<dbReference type="PROSITE" id="PS01081">
    <property type="entry name" value="HTH_TETR_1"/>
    <property type="match status" value="1"/>
</dbReference>
<name>A0AAU8IFM5_9BACL</name>
<evidence type="ECO:0000313" key="7">
    <source>
        <dbReference type="EMBL" id="XCJ17320.1"/>
    </source>
</evidence>
<dbReference type="PROSITE" id="PS50977">
    <property type="entry name" value="HTH_TETR_2"/>
    <property type="match status" value="1"/>
</dbReference>